<protein>
    <recommendedName>
        <fullName evidence="4">WG repeat-containing protein</fullName>
    </recommendedName>
</protein>
<proteinExistence type="predicted"/>
<evidence type="ECO:0008006" key="4">
    <source>
        <dbReference type="Google" id="ProtNLM"/>
    </source>
</evidence>
<evidence type="ECO:0000256" key="1">
    <source>
        <dbReference type="SAM" id="SignalP"/>
    </source>
</evidence>
<feature type="signal peptide" evidence="1">
    <location>
        <begin position="1"/>
        <end position="18"/>
    </location>
</feature>
<name>A0A363NWA6_9SPHI</name>
<feature type="chain" id="PRO_5016569136" description="WG repeat-containing protein" evidence="1">
    <location>
        <begin position="19"/>
        <end position="264"/>
    </location>
</feature>
<dbReference type="RefSeq" id="WP_108633273.1">
    <property type="nucleotide sequence ID" value="NZ_QCXX01000002.1"/>
</dbReference>
<keyword evidence="3" id="KW-1185">Reference proteome</keyword>
<dbReference type="EMBL" id="QCXX01000002">
    <property type="protein sequence ID" value="PUV24941.1"/>
    <property type="molecule type" value="Genomic_DNA"/>
</dbReference>
<dbReference type="AlphaFoldDB" id="A0A363NWA6"/>
<gene>
    <name evidence="2" type="ORF">DCO56_08280</name>
</gene>
<evidence type="ECO:0000313" key="3">
    <source>
        <dbReference type="Proteomes" id="UP000250831"/>
    </source>
</evidence>
<organism evidence="2 3">
    <name type="scientific">Sphingobacterium athyrii</name>
    <dbReference type="NCBI Taxonomy" id="2152717"/>
    <lineage>
        <taxon>Bacteria</taxon>
        <taxon>Pseudomonadati</taxon>
        <taxon>Bacteroidota</taxon>
        <taxon>Sphingobacteriia</taxon>
        <taxon>Sphingobacteriales</taxon>
        <taxon>Sphingobacteriaceae</taxon>
        <taxon>Sphingobacterium</taxon>
    </lineage>
</organism>
<sequence>MRTSFTLLLTLICAFTYAQTKPIINNLSYPDLIPVLVNDSLYGYCDSLLDIKLPPVYESAELFEEDFNFQIFHVNKPEIIKYGSAEYAWVQRNGERYRINKHGDPVYKYDAADFKTGETLIQLFKNSTSHTINKVDDTTLFQQIKNNQTGQIAFPDDQSMADFKEKNKMFIDEGIRLIYYPKFTEIPCTYFSNEQTLLQGIKNKETGEILIKAKYASIEEYYNNPLRVHQYPLFVAYRGDLNKYIYVGLNGTEYVLYSAQIETH</sequence>
<comment type="caution">
    <text evidence="2">The sequence shown here is derived from an EMBL/GenBank/DDBJ whole genome shotgun (WGS) entry which is preliminary data.</text>
</comment>
<keyword evidence="1" id="KW-0732">Signal</keyword>
<evidence type="ECO:0000313" key="2">
    <source>
        <dbReference type="EMBL" id="PUV24941.1"/>
    </source>
</evidence>
<dbReference type="OrthoDB" id="5464673at2"/>
<dbReference type="Proteomes" id="UP000250831">
    <property type="component" value="Unassembled WGS sequence"/>
</dbReference>
<reference evidence="2 3" key="1">
    <citation type="submission" date="2018-04" db="EMBL/GenBank/DDBJ databases">
        <title>Sphingobacterium sp. M46 Genome.</title>
        <authorList>
            <person name="Cheng J."/>
            <person name="Li Y."/>
        </authorList>
    </citation>
    <scope>NUCLEOTIDE SEQUENCE [LARGE SCALE GENOMIC DNA]</scope>
    <source>
        <strain evidence="2 3">M46</strain>
    </source>
</reference>
<accession>A0A363NWA6</accession>